<keyword evidence="4 6" id="KW-1133">Transmembrane helix</keyword>
<evidence type="ECO:0000256" key="6">
    <source>
        <dbReference type="SAM" id="Phobius"/>
    </source>
</evidence>
<protein>
    <submittedName>
        <fullName evidence="7">Membrane protein</fullName>
    </submittedName>
</protein>
<dbReference type="RefSeq" id="WP_245204021.1">
    <property type="nucleotide sequence ID" value="NZ_JAGGKT010000017.1"/>
</dbReference>
<keyword evidence="8" id="KW-1185">Reference proteome</keyword>
<name>A0ABS4GV61_9BACL</name>
<feature type="transmembrane region" description="Helical" evidence="6">
    <location>
        <begin position="84"/>
        <end position="104"/>
    </location>
</feature>
<keyword evidence="2" id="KW-1003">Cell membrane</keyword>
<dbReference type="PIRSF" id="PIRSF035875">
    <property type="entry name" value="RNase_BN"/>
    <property type="match status" value="1"/>
</dbReference>
<dbReference type="PANTHER" id="PTHR30213">
    <property type="entry name" value="INNER MEMBRANE PROTEIN YHJD"/>
    <property type="match status" value="1"/>
</dbReference>
<dbReference type="PANTHER" id="PTHR30213:SF0">
    <property type="entry name" value="UPF0761 MEMBRANE PROTEIN YIHY"/>
    <property type="match status" value="1"/>
</dbReference>
<comment type="caution">
    <text evidence="7">The sequence shown here is derived from an EMBL/GenBank/DDBJ whole genome shotgun (WGS) entry which is preliminary data.</text>
</comment>
<feature type="transmembrane region" description="Helical" evidence="6">
    <location>
        <begin position="25"/>
        <end position="46"/>
    </location>
</feature>
<dbReference type="Pfam" id="PF03631">
    <property type="entry name" value="Virul_fac_BrkB"/>
    <property type="match status" value="1"/>
</dbReference>
<dbReference type="EMBL" id="JAGGKT010000017">
    <property type="protein sequence ID" value="MBP1934158.1"/>
    <property type="molecule type" value="Genomic_DNA"/>
</dbReference>
<dbReference type="InterPro" id="IPR017039">
    <property type="entry name" value="Virul_fac_BrkB"/>
</dbReference>
<evidence type="ECO:0000313" key="7">
    <source>
        <dbReference type="EMBL" id="MBP1934158.1"/>
    </source>
</evidence>
<dbReference type="Proteomes" id="UP001519343">
    <property type="component" value="Unassembled WGS sequence"/>
</dbReference>
<comment type="subcellular location">
    <subcellularLocation>
        <location evidence="1">Cell membrane</location>
        <topology evidence="1">Multi-pass membrane protein</topology>
    </subcellularLocation>
</comment>
<evidence type="ECO:0000256" key="2">
    <source>
        <dbReference type="ARBA" id="ARBA00022475"/>
    </source>
</evidence>
<feature type="transmembrane region" description="Helical" evidence="6">
    <location>
        <begin position="202"/>
        <end position="223"/>
    </location>
</feature>
<feature type="transmembrane region" description="Helical" evidence="6">
    <location>
        <begin position="124"/>
        <end position="146"/>
    </location>
</feature>
<feature type="transmembrane region" description="Helical" evidence="6">
    <location>
        <begin position="235"/>
        <end position="263"/>
    </location>
</feature>
<dbReference type="NCBIfam" id="TIGR00765">
    <property type="entry name" value="yihY_not_rbn"/>
    <property type="match status" value="1"/>
</dbReference>
<evidence type="ECO:0000313" key="8">
    <source>
        <dbReference type="Proteomes" id="UP001519343"/>
    </source>
</evidence>
<gene>
    <name evidence="7" type="ORF">J2Z37_004177</name>
</gene>
<evidence type="ECO:0000256" key="4">
    <source>
        <dbReference type="ARBA" id="ARBA00022989"/>
    </source>
</evidence>
<keyword evidence="3 6" id="KW-0812">Transmembrane</keyword>
<evidence type="ECO:0000256" key="3">
    <source>
        <dbReference type="ARBA" id="ARBA00022692"/>
    </source>
</evidence>
<organism evidence="7 8">
    <name type="scientific">Ammoniphilus resinae</name>
    <dbReference type="NCBI Taxonomy" id="861532"/>
    <lineage>
        <taxon>Bacteria</taxon>
        <taxon>Bacillati</taxon>
        <taxon>Bacillota</taxon>
        <taxon>Bacilli</taxon>
        <taxon>Bacillales</taxon>
        <taxon>Paenibacillaceae</taxon>
        <taxon>Aneurinibacillus group</taxon>
        <taxon>Ammoniphilus</taxon>
    </lineage>
</organism>
<evidence type="ECO:0000256" key="1">
    <source>
        <dbReference type="ARBA" id="ARBA00004651"/>
    </source>
</evidence>
<feature type="transmembrane region" description="Helical" evidence="6">
    <location>
        <begin position="166"/>
        <end position="190"/>
    </location>
</feature>
<sequence>MFSFIKLFIRRFNEDRVMDLSAQCAYYFLLSLFPFLLVVVTLLGYLPFTSHDVIQLIVEHAPGSTNKLIEDNIEYIMDNRRTGLLSFGIIITLWSATAAMDSLVRAINLAYRIRRERSFIRSKILSVILTFGMIASIFSALLLIVFGEKLEVLLHTYLHFPETNFFATATFRWIVSYLILNLAFLLLYYVAPNTCLTCKDALPGSIFAAVGWQVISLGFSYYVNNFGNFSATYGSLGGVIILIIWFYLSALILIIGGVVNSIFPDLRSDSR</sequence>
<accession>A0ABS4GV61</accession>
<reference evidence="7 8" key="1">
    <citation type="submission" date="2021-03" db="EMBL/GenBank/DDBJ databases">
        <title>Genomic Encyclopedia of Type Strains, Phase IV (KMG-IV): sequencing the most valuable type-strain genomes for metagenomic binning, comparative biology and taxonomic classification.</title>
        <authorList>
            <person name="Goeker M."/>
        </authorList>
    </citation>
    <scope>NUCLEOTIDE SEQUENCE [LARGE SCALE GENOMIC DNA]</scope>
    <source>
        <strain evidence="7 8">DSM 24738</strain>
    </source>
</reference>
<evidence type="ECO:0000256" key="5">
    <source>
        <dbReference type="ARBA" id="ARBA00023136"/>
    </source>
</evidence>
<keyword evidence="5 6" id="KW-0472">Membrane</keyword>
<proteinExistence type="predicted"/>